<accession>A0AAV4TPL2</accession>
<dbReference type="EMBL" id="BPLR01011713">
    <property type="protein sequence ID" value="GIY48420.1"/>
    <property type="molecule type" value="Genomic_DNA"/>
</dbReference>
<evidence type="ECO:0000313" key="2">
    <source>
        <dbReference type="Proteomes" id="UP001054945"/>
    </source>
</evidence>
<reference evidence="1 2" key="1">
    <citation type="submission" date="2021-06" db="EMBL/GenBank/DDBJ databases">
        <title>Caerostris extrusa draft genome.</title>
        <authorList>
            <person name="Kono N."/>
            <person name="Arakawa K."/>
        </authorList>
    </citation>
    <scope>NUCLEOTIDE SEQUENCE [LARGE SCALE GENOMIC DNA]</scope>
</reference>
<dbReference type="AlphaFoldDB" id="A0AAV4TPL2"/>
<dbReference type="Proteomes" id="UP001054945">
    <property type="component" value="Unassembled WGS sequence"/>
</dbReference>
<organism evidence="1 2">
    <name type="scientific">Caerostris extrusa</name>
    <name type="common">Bark spider</name>
    <name type="synonym">Caerostris bankana</name>
    <dbReference type="NCBI Taxonomy" id="172846"/>
    <lineage>
        <taxon>Eukaryota</taxon>
        <taxon>Metazoa</taxon>
        <taxon>Ecdysozoa</taxon>
        <taxon>Arthropoda</taxon>
        <taxon>Chelicerata</taxon>
        <taxon>Arachnida</taxon>
        <taxon>Araneae</taxon>
        <taxon>Araneomorphae</taxon>
        <taxon>Entelegynae</taxon>
        <taxon>Araneoidea</taxon>
        <taxon>Araneidae</taxon>
        <taxon>Caerostris</taxon>
    </lineage>
</organism>
<proteinExistence type="predicted"/>
<name>A0AAV4TPL2_CAEEX</name>
<keyword evidence="2" id="KW-1185">Reference proteome</keyword>
<protein>
    <submittedName>
        <fullName evidence="1">Uncharacterized protein</fullName>
    </submittedName>
</protein>
<evidence type="ECO:0000313" key="1">
    <source>
        <dbReference type="EMBL" id="GIY48420.1"/>
    </source>
</evidence>
<gene>
    <name evidence="1" type="ORF">CEXT_159851</name>
</gene>
<comment type="caution">
    <text evidence="1">The sequence shown here is derived from an EMBL/GenBank/DDBJ whole genome shotgun (WGS) entry which is preliminary data.</text>
</comment>
<sequence length="112" mass="12375">MDGELTFPQSRIGFVREDVYPFRTPSPSAAESGYKTQPITISPSLRTSREKAREVVEDPMEKKVFLSLAVFVCCTRFPPSTPLQSICGHSLIPGRQVRSFSGGVGWRGQKGL</sequence>